<name>A0A8A1UWZ3_STRR1</name>
<dbReference type="PROSITE" id="PS50005">
    <property type="entry name" value="TPR"/>
    <property type="match status" value="1"/>
</dbReference>
<dbReference type="EMBL" id="CP048261">
    <property type="protein sequence ID" value="QST84269.1"/>
    <property type="molecule type" value="Genomic_DNA"/>
</dbReference>
<dbReference type="SUPFAM" id="SSF52540">
    <property type="entry name" value="P-loop containing nucleoside triphosphate hydrolases"/>
    <property type="match status" value="1"/>
</dbReference>
<evidence type="ECO:0000313" key="3">
    <source>
        <dbReference type="EMBL" id="QST84269.1"/>
    </source>
</evidence>
<dbReference type="Pfam" id="PF13560">
    <property type="entry name" value="HTH_31"/>
    <property type="match status" value="1"/>
</dbReference>
<dbReference type="GeneID" id="66858812"/>
<sequence>MNDITRDFGEELRRRREARGIGLIAFSFQIGFSKGHLSKVERGLAKPTREFAESCDDALAAHGELMDLLSIEESWETGFGEMKTFVGLPASPSRFVGRSGELARIAEYLTAETGDAVCVLSGMAGSGKTALALKGAWNAVASFSDGCFFFDFGEEGAGGARDVLESLLRLLGVPKEHLPLRQDALSNFWRSRLGGRRLLIILDNVRSAADVTPLLSAEPGCKILVTSRSRLSALDDAAHLSVDVLGGVEADALFRAVGGERAASAADQTVRAVVEHCGRLPLAVRIVAARLHSRPMRTVAELERMLSHEACRLELLDDGERSVTAALMVSCTELPPEQRRLLALLALHPGPGADLGSVAALAGIDLPRATMLTDGLADVHLVVYESSDRIAIHDLVRQFARNLLLPYVPVEEQYSAVRRLLEHGLRLAVTADKLLTPQRYRPPAILDDFPTRPMPFNDRAAAVAWLEAEWRCLVALCRTAAERGLHSLCWQLAFALREFFYLAKLWGPWIETHQLAVESARAAGVRMWLAISLGNLGVAYADRGDLTKAVDHFQQSLVLYQQLGDEHGIVNTISNLAWAELYLGEYGKSLDGLRTALKHYRRLGNRRNAAIALRGIALLEAELEFCPAAVQHAQQARKEFSTLGLELDVVMSVNCSAWAHFRLGDHQAAGADYEEALALAEGCGSRYEMARAVTGLGNIYQASGDREKAAKLWARADTLYGGLEPVMLGEARVRLAS</sequence>
<dbReference type="AlphaFoldDB" id="A0A8A1UWZ3"/>
<dbReference type="PANTHER" id="PTHR47691">
    <property type="entry name" value="REGULATOR-RELATED"/>
    <property type="match status" value="1"/>
</dbReference>
<dbReference type="Proteomes" id="UP000011074">
    <property type="component" value="Chromosome"/>
</dbReference>
<dbReference type="PRINTS" id="PR00364">
    <property type="entry name" value="DISEASERSIST"/>
</dbReference>
<proteinExistence type="predicted"/>
<organism evidence="3 4">
    <name type="scientific">Streptomyces rimosus subsp. rimosus (strain ATCC 10970 / DSM 40260 / JCM 4667 / NRRL 2234)</name>
    <dbReference type="NCBI Taxonomy" id="1265868"/>
    <lineage>
        <taxon>Bacteria</taxon>
        <taxon>Bacillati</taxon>
        <taxon>Actinomycetota</taxon>
        <taxon>Actinomycetes</taxon>
        <taxon>Kitasatosporales</taxon>
        <taxon>Streptomycetaceae</taxon>
        <taxon>Streptomyces</taxon>
    </lineage>
</organism>
<dbReference type="PROSITE" id="PS50943">
    <property type="entry name" value="HTH_CROC1"/>
    <property type="match status" value="1"/>
</dbReference>
<reference evidence="3" key="2">
    <citation type="submission" date="2020-01" db="EMBL/GenBank/DDBJ databases">
        <authorList>
            <person name="Algora L."/>
            <person name="Schniete J.K."/>
            <person name="MacFadyen A."/>
            <person name="Hoskisson P.A."/>
            <person name="Hunter I.S."/>
            <person name="Herron P.R."/>
        </authorList>
    </citation>
    <scope>NUCLEOTIDE SEQUENCE</scope>
    <source>
        <strain evidence="3">ATCC 10970</strain>
    </source>
</reference>
<dbReference type="Pfam" id="PF13181">
    <property type="entry name" value="TPR_8"/>
    <property type="match status" value="1"/>
</dbReference>
<dbReference type="GO" id="GO:0043531">
    <property type="term" value="F:ADP binding"/>
    <property type="evidence" value="ECO:0007669"/>
    <property type="project" value="InterPro"/>
</dbReference>
<feature type="domain" description="HTH cro/C1-type" evidence="2">
    <location>
        <begin position="12"/>
        <end position="65"/>
    </location>
</feature>
<dbReference type="RefSeq" id="WP_031008549.1">
    <property type="nucleotide sequence ID" value="NZ_CP048261.1"/>
</dbReference>
<dbReference type="Gene3D" id="3.40.50.300">
    <property type="entry name" value="P-loop containing nucleotide triphosphate hydrolases"/>
    <property type="match status" value="1"/>
</dbReference>
<dbReference type="SUPFAM" id="SSF48452">
    <property type="entry name" value="TPR-like"/>
    <property type="match status" value="1"/>
</dbReference>
<evidence type="ECO:0000256" key="1">
    <source>
        <dbReference type="PROSITE-ProRule" id="PRU00339"/>
    </source>
</evidence>
<dbReference type="Pfam" id="PF00931">
    <property type="entry name" value="NB-ARC"/>
    <property type="match status" value="1"/>
</dbReference>
<dbReference type="InterPro" id="IPR002182">
    <property type="entry name" value="NB-ARC"/>
</dbReference>
<dbReference type="SMART" id="SM00028">
    <property type="entry name" value="TPR"/>
    <property type="match status" value="4"/>
</dbReference>
<feature type="repeat" description="TPR" evidence="1">
    <location>
        <begin position="530"/>
        <end position="563"/>
    </location>
</feature>
<dbReference type="InterPro" id="IPR010982">
    <property type="entry name" value="Lambda_DNA-bd_dom_sf"/>
</dbReference>
<dbReference type="PANTHER" id="PTHR47691:SF3">
    <property type="entry name" value="HTH-TYPE TRANSCRIPTIONAL REGULATOR RV0890C-RELATED"/>
    <property type="match status" value="1"/>
</dbReference>
<dbReference type="InterPro" id="IPR001387">
    <property type="entry name" value="Cro/C1-type_HTH"/>
</dbReference>
<dbReference type="Gene3D" id="1.25.40.10">
    <property type="entry name" value="Tetratricopeptide repeat domain"/>
    <property type="match status" value="2"/>
</dbReference>
<dbReference type="InterPro" id="IPR027417">
    <property type="entry name" value="P-loop_NTPase"/>
</dbReference>
<dbReference type="SMART" id="SM00530">
    <property type="entry name" value="HTH_XRE"/>
    <property type="match status" value="1"/>
</dbReference>
<evidence type="ECO:0000259" key="2">
    <source>
        <dbReference type="PROSITE" id="PS50943"/>
    </source>
</evidence>
<dbReference type="InterPro" id="IPR019734">
    <property type="entry name" value="TPR_rpt"/>
</dbReference>
<dbReference type="Pfam" id="PF13424">
    <property type="entry name" value="TPR_12"/>
    <property type="match status" value="1"/>
</dbReference>
<reference evidence="3" key="1">
    <citation type="submission" date="2012-12" db="EMBL/GenBank/DDBJ databases">
        <authorList>
            <person name="Pethick F.E."/>
            <person name="MacFadyen A.C."/>
            <person name="Tang Z."/>
            <person name="Sangal V."/>
            <person name="Tze-Tze L."/>
            <person name="Chu J."/>
            <person name="Guo M."/>
            <person name="Kirby R."/>
            <person name="Hoskisson P.A."/>
            <person name="Herron P.R."/>
            <person name="Hunter I.S."/>
        </authorList>
    </citation>
    <scope>NUCLEOTIDE SEQUENCE</scope>
    <source>
        <strain evidence="3">ATCC 10970</strain>
    </source>
</reference>
<dbReference type="GO" id="GO:0003677">
    <property type="term" value="F:DNA binding"/>
    <property type="evidence" value="ECO:0007669"/>
    <property type="project" value="InterPro"/>
</dbReference>
<gene>
    <name evidence="3" type="ORF">SRIM_032555</name>
</gene>
<keyword evidence="1" id="KW-0802">TPR repeat</keyword>
<protein>
    <submittedName>
        <fullName evidence="3">Tetratricopeptide repeat protein</fullName>
    </submittedName>
</protein>
<dbReference type="InterPro" id="IPR011990">
    <property type="entry name" value="TPR-like_helical_dom_sf"/>
</dbReference>
<dbReference type="SUPFAM" id="SSF47413">
    <property type="entry name" value="lambda repressor-like DNA-binding domains"/>
    <property type="match status" value="1"/>
</dbReference>
<dbReference type="Gene3D" id="1.10.260.40">
    <property type="entry name" value="lambda repressor-like DNA-binding domains"/>
    <property type="match status" value="1"/>
</dbReference>
<reference evidence="3" key="3">
    <citation type="journal article" date="2021" name="bioRxiv">
        <title>Bilateral symmetry of linear streptomycete chromosomes.</title>
        <authorList>
            <person name="Algora-Gallardo L."/>
            <person name="Schniete J.K."/>
            <person name="Mark D.R."/>
            <person name="Hunter I.S."/>
            <person name="Herron P.R."/>
        </authorList>
    </citation>
    <scope>NUCLEOTIDE SEQUENCE</scope>
    <source>
        <strain evidence="3">ATCC 10970</strain>
    </source>
</reference>
<evidence type="ECO:0000313" key="4">
    <source>
        <dbReference type="Proteomes" id="UP000011074"/>
    </source>
</evidence>
<accession>A0A8A1UWZ3</accession>